<evidence type="ECO:0000256" key="2">
    <source>
        <dbReference type="ARBA" id="ARBA00022777"/>
    </source>
</evidence>
<dbReference type="GO" id="GO:0016301">
    <property type="term" value="F:kinase activity"/>
    <property type="evidence" value="ECO:0007669"/>
    <property type="project" value="UniProtKB-KW"/>
</dbReference>
<dbReference type="SUPFAM" id="SSF52172">
    <property type="entry name" value="CheY-like"/>
    <property type="match status" value="1"/>
</dbReference>
<evidence type="ECO:0000313" key="6">
    <source>
        <dbReference type="Proteomes" id="UP000042997"/>
    </source>
</evidence>
<dbReference type="eggNOG" id="COG3707">
    <property type="taxonomic scope" value="Bacteria"/>
</dbReference>
<gene>
    <name evidence="5" type="ORF">RHRU231_710108</name>
</gene>
<dbReference type="OrthoDB" id="3688893at2"/>
<accession>A0A098BQC9</accession>
<dbReference type="Pfam" id="PF13185">
    <property type="entry name" value="GAF_2"/>
    <property type="match status" value="1"/>
</dbReference>
<dbReference type="KEGG" id="rrz:CS378_18475"/>
<dbReference type="Gene3D" id="3.30.450.40">
    <property type="match status" value="1"/>
</dbReference>
<keyword evidence="1" id="KW-0808">Transferase</keyword>
<dbReference type="EMBL" id="CCSD01000085">
    <property type="protein sequence ID" value="CDZ90430.1"/>
    <property type="molecule type" value="Genomic_DNA"/>
</dbReference>
<dbReference type="SMART" id="SM01012">
    <property type="entry name" value="ANTAR"/>
    <property type="match status" value="1"/>
</dbReference>
<evidence type="ECO:0000256" key="4">
    <source>
        <dbReference type="ARBA" id="ARBA00023163"/>
    </source>
</evidence>
<dbReference type="Proteomes" id="UP000042997">
    <property type="component" value="Unassembled WGS sequence"/>
</dbReference>
<evidence type="ECO:0000256" key="1">
    <source>
        <dbReference type="ARBA" id="ARBA00022679"/>
    </source>
</evidence>
<dbReference type="Gene3D" id="1.10.10.10">
    <property type="entry name" value="Winged helix-like DNA-binding domain superfamily/Winged helix DNA-binding domain"/>
    <property type="match status" value="1"/>
</dbReference>
<dbReference type="SUPFAM" id="SSF55781">
    <property type="entry name" value="GAF domain-like"/>
    <property type="match status" value="1"/>
</dbReference>
<dbReference type="InterPro" id="IPR029016">
    <property type="entry name" value="GAF-like_dom_sf"/>
</dbReference>
<dbReference type="GO" id="GO:0003723">
    <property type="term" value="F:RNA binding"/>
    <property type="evidence" value="ECO:0007669"/>
    <property type="project" value="InterPro"/>
</dbReference>
<name>A0A098BQC9_9NOCA</name>
<keyword evidence="2" id="KW-0418">Kinase</keyword>
<dbReference type="AlphaFoldDB" id="A0A098BQC9"/>
<sequence>MQNGQSTADPATVFTALAEIVYRGAGPAETYTAICVAATMLVPGCDHASLMLREGKAYVTVGASDDVARHVDDLERATGEGPCLDAIEEDAAQIEPDLNVSEQWPHLAPGIVTQTPVRGAMGFRLRVDDRKVGSLNLFSDTAGAFDLAAATHASVLAAFAAVAVAATSRGEDIASLRNGIESNREIGKAVGLLMALNKISDDQAFELLRRTSQQVNVKVAELARTVVDQHRRETREMKGRR</sequence>
<dbReference type="InterPro" id="IPR012074">
    <property type="entry name" value="GAF_ANTAR"/>
</dbReference>
<organism evidence="5 6">
    <name type="scientific">Rhodococcus ruber</name>
    <dbReference type="NCBI Taxonomy" id="1830"/>
    <lineage>
        <taxon>Bacteria</taxon>
        <taxon>Bacillati</taxon>
        <taxon>Actinomycetota</taxon>
        <taxon>Actinomycetes</taxon>
        <taxon>Mycobacteriales</taxon>
        <taxon>Nocardiaceae</taxon>
        <taxon>Rhodococcus</taxon>
    </lineage>
</organism>
<dbReference type="InterPro" id="IPR036388">
    <property type="entry name" value="WH-like_DNA-bd_sf"/>
</dbReference>
<dbReference type="InterPro" id="IPR003018">
    <property type="entry name" value="GAF"/>
</dbReference>
<reference evidence="5 6" key="1">
    <citation type="journal article" date="2014" name="Genome Announc.">
        <title>Draft Genome Sequence of Propane- and Butane-Oxidizing Actinobacterium Rhodococcus ruber IEGM 231.</title>
        <authorList>
            <person name="Ivshina I.B."/>
            <person name="Kuyukina M.S."/>
            <person name="Krivoruchko A.V."/>
            <person name="Barbe V."/>
            <person name="Fischer C."/>
        </authorList>
    </citation>
    <scope>NUCLEOTIDE SEQUENCE [LARGE SCALE GENOMIC DNA]</scope>
</reference>
<dbReference type="PROSITE" id="PS50921">
    <property type="entry name" value="ANTAR"/>
    <property type="match status" value="1"/>
</dbReference>
<dbReference type="Pfam" id="PF03861">
    <property type="entry name" value="ANTAR"/>
    <property type="match status" value="1"/>
</dbReference>
<dbReference type="InterPro" id="IPR005561">
    <property type="entry name" value="ANTAR"/>
</dbReference>
<dbReference type="GeneID" id="66833906"/>
<proteinExistence type="predicted"/>
<evidence type="ECO:0000313" key="5">
    <source>
        <dbReference type="EMBL" id="CDZ90430.1"/>
    </source>
</evidence>
<evidence type="ECO:0000256" key="3">
    <source>
        <dbReference type="ARBA" id="ARBA00023015"/>
    </source>
</evidence>
<keyword evidence="4" id="KW-0804">Transcription</keyword>
<dbReference type="RefSeq" id="WP_010594950.1">
    <property type="nucleotide sequence ID" value="NZ_CP023714.1"/>
</dbReference>
<keyword evidence="3" id="KW-0805">Transcription regulation</keyword>
<dbReference type="PIRSF" id="PIRSF036625">
    <property type="entry name" value="GAF_ANTAR"/>
    <property type="match status" value="1"/>
</dbReference>
<protein>
    <submittedName>
        <fullName evidence="5">Uncharacterized protein</fullName>
    </submittedName>
</protein>
<dbReference type="InterPro" id="IPR011006">
    <property type="entry name" value="CheY-like_superfamily"/>
</dbReference>